<dbReference type="InterPro" id="IPR001509">
    <property type="entry name" value="Epimerase_deHydtase"/>
</dbReference>
<dbReference type="RefSeq" id="WP_062558190.1">
    <property type="nucleotide sequence ID" value="NZ_CP013341.1"/>
</dbReference>
<dbReference type="Proteomes" id="UP000244110">
    <property type="component" value="Unassembled WGS sequence"/>
</dbReference>
<protein>
    <submittedName>
        <fullName evidence="2">Nucleoside-diphosphate-sugar epimerase</fullName>
    </submittedName>
</protein>
<dbReference type="EMBL" id="QAOL01000010">
    <property type="protein sequence ID" value="PTQ86511.1"/>
    <property type="molecule type" value="Genomic_DNA"/>
</dbReference>
<evidence type="ECO:0000313" key="3">
    <source>
        <dbReference type="EMBL" id="SDT86166.1"/>
    </source>
</evidence>
<dbReference type="AlphaFoldDB" id="A0A0S3AHI3"/>
<dbReference type="Proteomes" id="UP000182882">
    <property type="component" value="Unassembled WGS sequence"/>
</dbReference>
<reference evidence="2 7" key="4">
    <citation type="submission" date="2018-04" db="EMBL/GenBank/DDBJ databases">
        <title>Active sludge and wastewater microbial communities from Klosterneuburg, Austria.</title>
        <authorList>
            <person name="Wagner M."/>
        </authorList>
    </citation>
    <scope>NUCLEOTIDE SEQUENCE [LARGE SCALE GENOMIC DNA]</scope>
    <source>
        <strain evidence="2 7">Nm4</strain>
    </source>
</reference>
<reference evidence="3" key="2">
    <citation type="submission" date="2016-10" db="EMBL/GenBank/DDBJ databases">
        <authorList>
            <person name="de Groot N.N."/>
        </authorList>
    </citation>
    <scope>NUCLEOTIDE SEQUENCE [LARGE SCALE GENOMIC DNA]</scope>
    <source>
        <strain evidence="3">Nm10</strain>
    </source>
</reference>
<evidence type="ECO:0000313" key="6">
    <source>
        <dbReference type="Proteomes" id="UP000219335"/>
    </source>
</evidence>
<organism evidence="2 7">
    <name type="scientific">Nitrosomonas ureae</name>
    <dbReference type="NCBI Taxonomy" id="44577"/>
    <lineage>
        <taxon>Bacteria</taxon>
        <taxon>Pseudomonadati</taxon>
        <taxon>Pseudomonadota</taxon>
        <taxon>Betaproteobacteria</taxon>
        <taxon>Nitrosomonadales</taxon>
        <taxon>Nitrosomonadaceae</taxon>
        <taxon>Nitrosomonas</taxon>
    </lineage>
</organism>
<dbReference type="SUPFAM" id="SSF51735">
    <property type="entry name" value="NAD(P)-binding Rossmann-fold domains"/>
    <property type="match status" value="1"/>
</dbReference>
<proteinExistence type="predicted"/>
<dbReference type="KEGG" id="nur:ATY38_04150"/>
<dbReference type="Pfam" id="PF01370">
    <property type="entry name" value="Epimerase"/>
    <property type="match status" value="1"/>
</dbReference>
<dbReference type="InterPro" id="IPR036291">
    <property type="entry name" value="NAD(P)-bd_dom_sf"/>
</dbReference>
<evidence type="ECO:0000313" key="2">
    <source>
        <dbReference type="EMBL" id="PTQ86511.1"/>
    </source>
</evidence>
<keyword evidence="5" id="KW-1185">Reference proteome</keyword>
<dbReference type="PANTHER" id="PTHR12126:SF11">
    <property type="entry name" value="NADH DEHYDROGENASE [UBIQUINONE] 1 ALPHA SUBCOMPLEX SUBUNIT 9, MITOCHONDRIAL"/>
    <property type="match status" value="1"/>
</dbReference>
<sequence length="304" mass="34703">MRKLVAVTGATGFIGSVLIQRLIQDGWIVRALTRTIRFSDTELIQWIQGDLEDLNALHRLVDGVACVIHCAATVKGSSFQEFERTNITGTENILHILVKQKLFPRFLLISSLAARQPELSWYAQSKYLSEQKLIELSSQLQWTIFRPTAVYGPGDKEMKPLFQSIHRGFLPVVGKMQNRFGLIHVCDLVSAIQAWLNSKNPINGIFELDDGTPDGYSYQSLKVIAQQVWKRTVYCIVIPDLLIRCIALINLWFARFFQYSPMLTPGKVNELQHEDWVCNNTPLTNALPEWHPRIRLQDVLSEVI</sequence>
<reference evidence="4 6" key="3">
    <citation type="submission" date="2017-09" db="EMBL/GenBank/DDBJ databases">
        <authorList>
            <person name="Ehlers B."/>
            <person name="Leendertz F.H."/>
        </authorList>
    </citation>
    <scope>NUCLEOTIDE SEQUENCE [LARGE SCALE GENOMIC DNA]</scope>
    <source>
        <strain evidence="4 6">Nm42</strain>
    </source>
</reference>
<name>A0A0S3AHI3_9PROT</name>
<feature type="domain" description="NAD-dependent epimerase/dehydratase" evidence="1">
    <location>
        <begin position="5"/>
        <end position="198"/>
    </location>
</feature>
<accession>A0A0S3AHI3</accession>
<evidence type="ECO:0000313" key="5">
    <source>
        <dbReference type="Proteomes" id="UP000182882"/>
    </source>
</evidence>
<reference evidence="5" key="1">
    <citation type="submission" date="2016-10" db="EMBL/GenBank/DDBJ databases">
        <authorList>
            <person name="Varghese N."/>
            <person name="Submissions S."/>
        </authorList>
    </citation>
    <scope>NUCLEOTIDE SEQUENCE [LARGE SCALE GENOMIC DNA]</scope>
    <source>
        <strain evidence="5">Nm10</strain>
    </source>
</reference>
<evidence type="ECO:0000313" key="4">
    <source>
        <dbReference type="EMBL" id="SOD17772.1"/>
    </source>
</evidence>
<evidence type="ECO:0000259" key="1">
    <source>
        <dbReference type="Pfam" id="PF01370"/>
    </source>
</evidence>
<dbReference type="EMBL" id="OCMU01000001">
    <property type="protein sequence ID" value="SOD17772.1"/>
    <property type="molecule type" value="Genomic_DNA"/>
</dbReference>
<dbReference type="InterPro" id="IPR051207">
    <property type="entry name" value="ComplexI_NDUFA9_subunit"/>
</dbReference>
<evidence type="ECO:0000313" key="7">
    <source>
        <dbReference type="Proteomes" id="UP000244110"/>
    </source>
</evidence>
<dbReference type="Proteomes" id="UP000219335">
    <property type="component" value="Unassembled WGS sequence"/>
</dbReference>
<dbReference type="GO" id="GO:0044877">
    <property type="term" value="F:protein-containing complex binding"/>
    <property type="evidence" value="ECO:0007669"/>
    <property type="project" value="TreeGrafter"/>
</dbReference>
<dbReference type="PANTHER" id="PTHR12126">
    <property type="entry name" value="NADH-UBIQUINONE OXIDOREDUCTASE 39 KDA SUBUNIT-RELATED"/>
    <property type="match status" value="1"/>
</dbReference>
<dbReference type="EMBL" id="FNLN01000006">
    <property type="protein sequence ID" value="SDT86166.1"/>
    <property type="molecule type" value="Genomic_DNA"/>
</dbReference>
<gene>
    <name evidence="2" type="ORF">C8R28_101087</name>
    <name evidence="3" type="ORF">SAMN05216406_10619</name>
    <name evidence="4" type="ORF">SAMN06297164_1346</name>
</gene>
<dbReference type="Gene3D" id="3.40.50.720">
    <property type="entry name" value="NAD(P)-binding Rossmann-like Domain"/>
    <property type="match status" value="1"/>
</dbReference>